<dbReference type="GeneTree" id="ENSGT00960000187632"/>
<protein>
    <submittedName>
        <fullName evidence="1">Uncharacterized protein</fullName>
    </submittedName>
</protein>
<reference evidence="2" key="3">
    <citation type="submission" date="2021-02" db="EMBL/GenBank/DDBJ databases">
        <title>Safari Cat Assemblies.</title>
        <authorList>
            <person name="Bredemeyer K.R."/>
            <person name="Murphy W.J."/>
        </authorList>
    </citation>
    <scope>NUCLEOTIDE SEQUENCE [LARGE SCALE GENOMIC DNA]</scope>
</reference>
<dbReference type="Ensembl" id="ENSFCTT00005015442.1">
    <property type="protein sequence ID" value="ENSFCTP00005010463.1"/>
    <property type="gene ID" value="ENSFCTG00005005556.1"/>
</dbReference>
<accession>A0ABI7WJH1</accession>
<dbReference type="Ensembl" id="ENSFCTT00005015470.1">
    <property type="protein sequence ID" value="ENSFCTP00005010487.1"/>
    <property type="gene ID" value="ENSFCTG00005005556.1"/>
</dbReference>
<sequence length="145" mass="15852">MTHSVVTVHPLFPATPVITQWAYEQSGPDSRDGGYAWAQQHGSFTKASLATATDECLTCQQQKPLSPQYGTIPKLIMLNSFHHGRDNKHFGLMEINAYSGYGLPFPACNASAKTTICGLAGCLIYHLVFYTASLLGKELVSQQMK</sequence>
<dbReference type="Ensembl" id="ENSFCTT00005015428.1">
    <property type="protein sequence ID" value="ENSFCTP00005010451.1"/>
    <property type="gene ID" value="ENSFCTG00005005556.1"/>
</dbReference>
<dbReference type="Ensembl" id="ENSFCTT00005015481.1">
    <property type="protein sequence ID" value="ENSFCTP00005010496.1"/>
    <property type="gene ID" value="ENSFCTG00005005556.1"/>
</dbReference>
<evidence type="ECO:0000313" key="2">
    <source>
        <dbReference type="Proteomes" id="UP000823872"/>
    </source>
</evidence>
<evidence type="ECO:0000313" key="1">
    <source>
        <dbReference type="Ensembl" id="ENSFCTP00005010463.1"/>
    </source>
</evidence>
<keyword evidence="2" id="KW-1185">Reference proteome</keyword>
<reference evidence="1" key="1">
    <citation type="journal article" date="2007" name="Genome Res.">
        <title>Initial sequence and comparative analysis of the cat genome.</title>
        <authorList>
            <person name="Pontius J.U."/>
            <person name="Mullikin J.C."/>
            <person name="Smith D.R."/>
            <person name="Lindblad-Toh K."/>
            <person name="Gnerre S."/>
            <person name="Clamp M."/>
            <person name="Chang J."/>
            <person name="Stephens R."/>
            <person name="Neelam B."/>
            <person name="Volfovsky N."/>
            <person name="Schaffer A.A."/>
            <person name="Agarwala R."/>
            <person name="Narfstrom K."/>
            <person name="Murphy W.J."/>
            <person name="Giger U."/>
            <person name="Roca A.L."/>
            <person name="Antunes A."/>
            <person name="Menotti-Raymond M."/>
            <person name="Yuhki N."/>
            <person name="Pecon-Slattery J."/>
            <person name="Johnson W.E."/>
            <person name="Bourque G."/>
            <person name="Tesler G."/>
            <person name="O'Brien S.J."/>
        </authorList>
    </citation>
    <scope>NUCLEOTIDE SEQUENCE [LARGE SCALE GENOMIC DNA]</scope>
    <source>
        <strain evidence="1">Abyssinian</strain>
    </source>
</reference>
<dbReference type="Proteomes" id="UP000823872">
    <property type="component" value="Chromosome D2"/>
</dbReference>
<organism evidence="1 2">
    <name type="scientific">Felis catus</name>
    <name type="common">Cat</name>
    <name type="synonym">Felis silvestris catus</name>
    <dbReference type="NCBI Taxonomy" id="9685"/>
    <lineage>
        <taxon>Eukaryota</taxon>
        <taxon>Metazoa</taxon>
        <taxon>Chordata</taxon>
        <taxon>Craniata</taxon>
        <taxon>Vertebrata</taxon>
        <taxon>Euteleostomi</taxon>
        <taxon>Mammalia</taxon>
        <taxon>Eutheria</taxon>
        <taxon>Laurasiatheria</taxon>
        <taxon>Carnivora</taxon>
        <taxon>Feliformia</taxon>
        <taxon>Felidae</taxon>
        <taxon>Felinae</taxon>
        <taxon>Felis</taxon>
    </lineage>
</organism>
<dbReference type="Ensembl" id="ENSFCTT00005015453.1">
    <property type="protein sequence ID" value="ENSFCTP00005010472.1"/>
    <property type="gene ID" value="ENSFCTG00005005556.1"/>
</dbReference>
<reference evidence="1" key="2">
    <citation type="submission" date="2011-09" db="EMBL/GenBank/DDBJ databases">
        <title>Sequence assembly of the Felis catus genome version 6.2.</title>
        <authorList>
            <person name="Hillier L.W."/>
            <person name="Warren W."/>
            <person name="Obrien S."/>
            <person name="Wilson R.K."/>
        </authorList>
    </citation>
    <scope>NUCLEOTIDE SEQUENCE [LARGE SCALE GENOMIC DNA]</scope>
    <source>
        <strain evidence="1">Abyssinian</strain>
    </source>
</reference>
<name>A0ABI7WJH1_FELCA</name>
<proteinExistence type="predicted"/>
<reference evidence="1" key="4">
    <citation type="submission" date="2025-05" db="UniProtKB">
        <authorList>
            <consortium name="Ensembl"/>
        </authorList>
    </citation>
    <scope>IDENTIFICATION</scope>
    <source>
        <strain evidence="1">breed Abyssinian</strain>
    </source>
</reference>
<dbReference type="Ensembl" id="ENSFCTT00005015462.1">
    <property type="protein sequence ID" value="ENSFCTP00005010480.1"/>
    <property type="gene ID" value="ENSFCTG00005005556.1"/>
</dbReference>
<dbReference type="Ensembl" id="ENSFCTT00005015447.1">
    <property type="protein sequence ID" value="ENSFCTP00005010468.1"/>
    <property type="gene ID" value="ENSFCTG00005005556.1"/>
</dbReference>